<accession>A0A2A2KAE0</accession>
<organism evidence="1 2">
    <name type="scientific">Diploscapter pachys</name>
    <dbReference type="NCBI Taxonomy" id="2018661"/>
    <lineage>
        <taxon>Eukaryota</taxon>
        <taxon>Metazoa</taxon>
        <taxon>Ecdysozoa</taxon>
        <taxon>Nematoda</taxon>
        <taxon>Chromadorea</taxon>
        <taxon>Rhabditida</taxon>
        <taxon>Rhabditina</taxon>
        <taxon>Rhabditomorpha</taxon>
        <taxon>Rhabditoidea</taxon>
        <taxon>Rhabditidae</taxon>
        <taxon>Diploscapter</taxon>
    </lineage>
</organism>
<name>A0A2A2KAE0_9BILA</name>
<comment type="caution">
    <text evidence="1">The sequence shown here is derived from an EMBL/GenBank/DDBJ whole genome shotgun (WGS) entry which is preliminary data.</text>
</comment>
<reference evidence="1 2" key="1">
    <citation type="journal article" date="2017" name="Curr. Biol.">
        <title>Genome architecture and evolution of a unichromosomal asexual nematode.</title>
        <authorList>
            <person name="Fradin H."/>
            <person name="Zegar C."/>
            <person name="Gutwein M."/>
            <person name="Lucas J."/>
            <person name="Kovtun M."/>
            <person name="Corcoran D."/>
            <person name="Baugh L.R."/>
            <person name="Kiontke K."/>
            <person name="Gunsalus K."/>
            <person name="Fitch D.H."/>
            <person name="Piano F."/>
        </authorList>
    </citation>
    <scope>NUCLEOTIDE SEQUENCE [LARGE SCALE GENOMIC DNA]</scope>
    <source>
        <strain evidence="1">PF1309</strain>
    </source>
</reference>
<evidence type="ECO:0000313" key="2">
    <source>
        <dbReference type="Proteomes" id="UP000218231"/>
    </source>
</evidence>
<dbReference type="AlphaFoldDB" id="A0A2A2KAE0"/>
<sequence length="81" mass="8212">MTVIGSETENSSRRMRDPVTTMSPPLCVLLPASALGDCGFCWSVGTWVGSGTGLVWVSVAVVCANAGKAVARASGRIAVAA</sequence>
<keyword evidence="2" id="KW-1185">Reference proteome</keyword>
<dbReference type="EMBL" id="LIAE01009178">
    <property type="protein sequence ID" value="PAV70872.1"/>
    <property type="molecule type" value="Genomic_DNA"/>
</dbReference>
<proteinExistence type="predicted"/>
<dbReference type="Proteomes" id="UP000218231">
    <property type="component" value="Unassembled WGS sequence"/>
</dbReference>
<evidence type="ECO:0000313" key="1">
    <source>
        <dbReference type="EMBL" id="PAV70872.1"/>
    </source>
</evidence>
<gene>
    <name evidence="1" type="ORF">WR25_21384</name>
</gene>
<protein>
    <submittedName>
        <fullName evidence="1">Uncharacterized protein</fullName>
    </submittedName>
</protein>